<dbReference type="EMBL" id="JH767170">
    <property type="protein sequence ID" value="EQC31197.1"/>
    <property type="molecule type" value="Genomic_DNA"/>
</dbReference>
<dbReference type="InParanoid" id="T0RMK0"/>
<sequence>MSTGRKARMASIAVVLGDDFVSAHLMDFVFARDLEALGLTCTYLQRRVSAVLRVRVRRQYPHVFDRQPIFRLRPPTAHSAIHRPKRRVRHRHQRRLYSFFQHSQNPIFHGLLGRLSGTGHLFNADRGGWVFNPETETFEIDWVDSTSSLGDAYDSDDSVDASRRYTTLDDNDRSRDSDDAEALDSDGPSSMTSQRLAEHAEASVGSNWQPLADALAVHALFQQLCADLEATFDDESLVVQGAFPILLHAPSLLHAPWSATDLHRLLLPYRPLSPASSSPFGLALHPTDCIFSDCACIDWDLITNDEGCHACAQQDNDVWPPREVMYRWLLPDEEPLDTASGGPTWRLGIACAGLFGDDEHWESYEPIGNGDFVCNYCVDEGLVRDPRAYNMCRQFVQPLKAAMRMHLNDVRMETYIDNSSVHVFGGVHPSGYFVGVVCFEVDRELLGRVGIY</sequence>
<gene>
    <name evidence="2" type="ORF">SDRG_11121</name>
</gene>
<dbReference type="Proteomes" id="UP000030762">
    <property type="component" value="Unassembled WGS sequence"/>
</dbReference>
<dbReference type="AlphaFoldDB" id="T0RMK0"/>
<feature type="compositionally biased region" description="Basic and acidic residues" evidence="1">
    <location>
        <begin position="165"/>
        <end position="177"/>
    </location>
</feature>
<feature type="region of interest" description="Disordered" evidence="1">
    <location>
        <begin position="165"/>
        <end position="198"/>
    </location>
</feature>
<protein>
    <submittedName>
        <fullName evidence="2">Uncharacterized protein</fullName>
    </submittedName>
</protein>
<keyword evidence="3" id="KW-1185">Reference proteome</keyword>
<dbReference type="OrthoDB" id="74212at2759"/>
<dbReference type="OMA" id="CHACAQQ"/>
<dbReference type="GeneID" id="19951848"/>
<evidence type="ECO:0000313" key="2">
    <source>
        <dbReference type="EMBL" id="EQC31197.1"/>
    </source>
</evidence>
<dbReference type="RefSeq" id="XP_008615370.1">
    <property type="nucleotide sequence ID" value="XM_008617148.1"/>
</dbReference>
<evidence type="ECO:0000256" key="1">
    <source>
        <dbReference type="SAM" id="MobiDB-lite"/>
    </source>
</evidence>
<dbReference type="VEuPathDB" id="FungiDB:SDRG_11121"/>
<reference evidence="2 3" key="1">
    <citation type="submission" date="2012-04" db="EMBL/GenBank/DDBJ databases">
        <title>The Genome Sequence of Saprolegnia declina VS20.</title>
        <authorList>
            <consortium name="The Broad Institute Genome Sequencing Platform"/>
            <person name="Russ C."/>
            <person name="Nusbaum C."/>
            <person name="Tyler B."/>
            <person name="van West P."/>
            <person name="Dieguez-Uribeondo J."/>
            <person name="de Bruijn I."/>
            <person name="Tripathy S."/>
            <person name="Jiang R."/>
            <person name="Young S.K."/>
            <person name="Zeng Q."/>
            <person name="Gargeya S."/>
            <person name="Fitzgerald M."/>
            <person name="Haas B."/>
            <person name="Abouelleil A."/>
            <person name="Alvarado L."/>
            <person name="Arachchi H.M."/>
            <person name="Berlin A."/>
            <person name="Chapman S.B."/>
            <person name="Goldberg J."/>
            <person name="Griggs A."/>
            <person name="Gujja S."/>
            <person name="Hansen M."/>
            <person name="Howarth C."/>
            <person name="Imamovic A."/>
            <person name="Larimer J."/>
            <person name="McCowen C."/>
            <person name="Montmayeur A."/>
            <person name="Murphy C."/>
            <person name="Neiman D."/>
            <person name="Pearson M."/>
            <person name="Priest M."/>
            <person name="Roberts A."/>
            <person name="Saif S."/>
            <person name="Shea T."/>
            <person name="Sisk P."/>
            <person name="Sykes S."/>
            <person name="Wortman J."/>
            <person name="Nusbaum C."/>
            <person name="Birren B."/>
        </authorList>
    </citation>
    <scope>NUCLEOTIDE SEQUENCE [LARGE SCALE GENOMIC DNA]</scope>
    <source>
        <strain evidence="2 3">VS20</strain>
    </source>
</reference>
<organism evidence="2 3">
    <name type="scientific">Saprolegnia diclina (strain VS20)</name>
    <dbReference type="NCBI Taxonomy" id="1156394"/>
    <lineage>
        <taxon>Eukaryota</taxon>
        <taxon>Sar</taxon>
        <taxon>Stramenopiles</taxon>
        <taxon>Oomycota</taxon>
        <taxon>Saprolegniomycetes</taxon>
        <taxon>Saprolegniales</taxon>
        <taxon>Saprolegniaceae</taxon>
        <taxon>Saprolegnia</taxon>
    </lineage>
</organism>
<name>T0RMK0_SAPDV</name>
<evidence type="ECO:0000313" key="3">
    <source>
        <dbReference type="Proteomes" id="UP000030762"/>
    </source>
</evidence>
<accession>T0RMK0</accession>
<proteinExistence type="predicted"/>